<evidence type="ECO:0000313" key="2">
    <source>
        <dbReference type="EMBL" id="PWJ87697.1"/>
    </source>
</evidence>
<proteinExistence type="predicted"/>
<feature type="transmembrane region" description="Helical" evidence="1">
    <location>
        <begin position="156"/>
        <end position="179"/>
    </location>
</feature>
<sequence length="415" mass="49192">MILIKKRKDILKNLQIKFDNGIQNYILVQEIKNILLFYDIKMTKISEKMLINKNYCKNDSIKAYYNLAVSLYKESNFYAEFNNNKTFIDLNKLNYIDKTLENIPQKLNCDILSKKSDKELFLKKLKIISDEKNIINFILLSYIITLYYNPYKDRSIMIMNIFINSILYSKGYTSVYLNLKNKKNVFKNLNEIIKNLKNNDENILEIKELPEYKTLKNELYYTLINSLNHFICSFEKEFICIDDFGLDENFKNSDLKELFNNGFFIGFPKNKSIKLSKKYISLFHKEIEEIQQNSNLLNFKNFQKAFEKSLEICLKNNYNILDLAVENKNILKELNLKELNKKSLIENGYAVINKNGKKLKINTISKRSNKHSSKMVLSYKVSPTYLSRIKKYYSNIVLIPKNIDEEDNSLFLNNF</sequence>
<keyword evidence="1" id="KW-0472">Membrane</keyword>
<comment type="caution">
    <text evidence="2">The sequence shown here is derived from an EMBL/GenBank/DDBJ whole genome shotgun (WGS) entry which is preliminary data.</text>
</comment>
<keyword evidence="1" id="KW-0812">Transmembrane</keyword>
<dbReference type="AlphaFoldDB" id="A0AA45C4Z2"/>
<evidence type="ECO:0000256" key="1">
    <source>
        <dbReference type="SAM" id="Phobius"/>
    </source>
</evidence>
<keyword evidence="1" id="KW-1133">Transmembrane helix</keyword>
<dbReference type="Proteomes" id="UP000245921">
    <property type="component" value="Unassembled WGS sequence"/>
</dbReference>
<dbReference type="EMBL" id="QGGI01000022">
    <property type="protein sequence ID" value="PWJ87697.1"/>
    <property type="molecule type" value="Genomic_DNA"/>
</dbReference>
<feature type="transmembrane region" description="Helical" evidence="1">
    <location>
        <begin position="133"/>
        <end position="150"/>
    </location>
</feature>
<evidence type="ECO:0000313" key="3">
    <source>
        <dbReference type="Proteomes" id="UP000245921"/>
    </source>
</evidence>
<accession>A0AA45C4Z2</accession>
<gene>
    <name evidence="2" type="ORF">C7380_12222</name>
</gene>
<keyword evidence="3" id="KW-1185">Reference proteome</keyword>
<reference evidence="2 3" key="1">
    <citation type="submission" date="2018-05" db="EMBL/GenBank/DDBJ databases">
        <title>Genomic Encyclopedia of Type Strains, Phase IV (KMG-IV): sequencing the most valuable type-strain genomes for metagenomic binning, comparative biology and taxonomic classification.</title>
        <authorList>
            <person name="Goeker M."/>
        </authorList>
    </citation>
    <scope>NUCLEOTIDE SEQUENCE [LARGE SCALE GENOMIC DNA]</scope>
    <source>
        <strain evidence="2 3">DSM 24906</strain>
    </source>
</reference>
<name>A0AA45C4Z2_9BACT</name>
<dbReference type="RefSeq" id="WP_109606170.1">
    <property type="nucleotide sequence ID" value="NZ_QGGI01000022.1"/>
</dbReference>
<organism evidence="2 3">
    <name type="scientific">Oceanotoga teriensis</name>
    <dbReference type="NCBI Taxonomy" id="515440"/>
    <lineage>
        <taxon>Bacteria</taxon>
        <taxon>Thermotogati</taxon>
        <taxon>Thermotogota</taxon>
        <taxon>Thermotogae</taxon>
        <taxon>Petrotogales</taxon>
        <taxon>Petrotogaceae</taxon>
        <taxon>Oceanotoga</taxon>
    </lineage>
</organism>
<protein>
    <submittedName>
        <fullName evidence="2">Uncharacterized protein</fullName>
    </submittedName>
</protein>